<feature type="transmembrane region" description="Helical" evidence="2">
    <location>
        <begin position="266"/>
        <end position="285"/>
    </location>
</feature>
<feature type="transmembrane region" description="Helical" evidence="2">
    <location>
        <begin position="177"/>
        <end position="197"/>
    </location>
</feature>
<evidence type="ECO:0000259" key="3">
    <source>
        <dbReference type="Pfam" id="PF01757"/>
    </source>
</evidence>
<evidence type="ECO:0000256" key="1">
    <source>
        <dbReference type="SAM" id="MobiDB-lite"/>
    </source>
</evidence>
<name>A0ABQ4EZR8_9ACTN</name>
<sequence length="458" mass="50694">MDAAGRSEEAGRSADGAESADAGTATDVDTATAAAGRAGRGATTGALHRLPSLTGLRWVAAMLVFGFHVGTMQIVAEPEYRQIVDWVFTLGLSGVQFFFILSGFVLVWSARPGDTKRAFWRRRAAKIYPNHLVTFAVVIALAIYWADPVNVKVALANLFLVQAWIPVDGYFYSINNVSWSIACEMFFYLSLPFVLPLIRRMRAWQLYAVVVAMPLLILAMWPGQQLVPEAARWWFTQIFPVVRSFEFWMGVAAAELMLRGKWRGPGLLVSTGLFVGIWVASMEWIRAELWTTVLAFGYVLVIASAARADTTGRWSPWRSRPLVWLGEVSFAFYLVHVFLIKAIFRFTGHTGGFPGWQGPVVAVAALLVSLLAAWLLFRFVETPMVRLLNPRRRARPTPPPPRVIRQRQPDQSDSARRSGPDRGSPGSPEPRRPPEPRRSPEQVSTGAPEPGKGSTGAA</sequence>
<feature type="transmembrane region" description="Helical" evidence="2">
    <location>
        <begin position="88"/>
        <end position="108"/>
    </location>
</feature>
<accession>A0ABQ4EZR8</accession>
<feature type="transmembrane region" description="Helical" evidence="2">
    <location>
        <begin position="204"/>
        <end position="221"/>
    </location>
</feature>
<feature type="region of interest" description="Disordered" evidence="1">
    <location>
        <begin position="1"/>
        <end position="28"/>
    </location>
</feature>
<keyword evidence="5" id="KW-1185">Reference proteome</keyword>
<evidence type="ECO:0000313" key="4">
    <source>
        <dbReference type="EMBL" id="GIH00100.1"/>
    </source>
</evidence>
<feature type="transmembrane region" description="Helical" evidence="2">
    <location>
        <begin position="128"/>
        <end position="146"/>
    </location>
</feature>
<evidence type="ECO:0000313" key="5">
    <source>
        <dbReference type="Proteomes" id="UP000621500"/>
    </source>
</evidence>
<comment type="caution">
    <text evidence="4">The sequence shown here is derived from an EMBL/GenBank/DDBJ whole genome shotgun (WGS) entry which is preliminary data.</text>
</comment>
<feature type="transmembrane region" description="Helical" evidence="2">
    <location>
        <begin position="58"/>
        <end position="76"/>
    </location>
</feature>
<dbReference type="InterPro" id="IPR050879">
    <property type="entry name" value="Acyltransferase_3"/>
</dbReference>
<feature type="transmembrane region" description="Helical" evidence="2">
    <location>
        <begin position="291"/>
        <end position="310"/>
    </location>
</feature>
<evidence type="ECO:0000256" key="2">
    <source>
        <dbReference type="SAM" id="Phobius"/>
    </source>
</evidence>
<feature type="compositionally biased region" description="Basic and acidic residues" evidence="1">
    <location>
        <begin position="407"/>
        <end position="420"/>
    </location>
</feature>
<feature type="transmembrane region" description="Helical" evidence="2">
    <location>
        <begin position="322"/>
        <end position="344"/>
    </location>
</feature>
<reference evidence="4 5" key="1">
    <citation type="submission" date="2021-01" db="EMBL/GenBank/DDBJ databases">
        <title>Whole genome shotgun sequence of Plantactinospora mayteni NBRC 109088.</title>
        <authorList>
            <person name="Komaki H."/>
            <person name="Tamura T."/>
        </authorList>
    </citation>
    <scope>NUCLEOTIDE SEQUENCE [LARGE SCALE GENOMIC DNA]</scope>
    <source>
        <strain evidence="4 5">NBRC 109088</strain>
    </source>
</reference>
<dbReference type="Pfam" id="PF01757">
    <property type="entry name" value="Acyl_transf_3"/>
    <property type="match status" value="1"/>
</dbReference>
<feature type="transmembrane region" description="Helical" evidence="2">
    <location>
        <begin position="356"/>
        <end position="377"/>
    </location>
</feature>
<dbReference type="PANTHER" id="PTHR23028">
    <property type="entry name" value="ACETYLTRANSFERASE"/>
    <property type="match status" value="1"/>
</dbReference>
<keyword evidence="2" id="KW-0812">Transmembrane</keyword>
<dbReference type="InterPro" id="IPR002656">
    <property type="entry name" value="Acyl_transf_3_dom"/>
</dbReference>
<dbReference type="PANTHER" id="PTHR23028:SF53">
    <property type="entry name" value="ACYL_TRANSF_3 DOMAIN-CONTAINING PROTEIN"/>
    <property type="match status" value="1"/>
</dbReference>
<feature type="compositionally biased region" description="Basic and acidic residues" evidence="1">
    <location>
        <begin position="1"/>
        <end position="12"/>
    </location>
</feature>
<feature type="domain" description="Acyltransferase 3" evidence="3">
    <location>
        <begin position="52"/>
        <end position="377"/>
    </location>
</feature>
<keyword evidence="2" id="KW-1133">Transmembrane helix</keyword>
<proteinExistence type="predicted"/>
<feature type="region of interest" description="Disordered" evidence="1">
    <location>
        <begin position="391"/>
        <end position="458"/>
    </location>
</feature>
<keyword evidence="2" id="KW-0472">Membrane</keyword>
<protein>
    <recommendedName>
        <fullName evidence="3">Acyltransferase 3 domain-containing protein</fullName>
    </recommendedName>
</protein>
<feature type="transmembrane region" description="Helical" evidence="2">
    <location>
        <begin position="233"/>
        <end position="254"/>
    </location>
</feature>
<organism evidence="4 5">
    <name type="scientific">Plantactinospora mayteni</name>
    <dbReference type="NCBI Taxonomy" id="566021"/>
    <lineage>
        <taxon>Bacteria</taxon>
        <taxon>Bacillati</taxon>
        <taxon>Actinomycetota</taxon>
        <taxon>Actinomycetes</taxon>
        <taxon>Micromonosporales</taxon>
        <taxon>Micromonosporaceae</taxon>
        <taxon>Plantactinospora</taxon>
    </lineage>
</organism>
<dbReference type="EMBL" id="BONX01000049">
    <property type="protein sequence ID" value="GIH00100.1"/>
    <property type="molecule type" value="Genomic_DNA"/>
</dbReference>
<feature type="compositionally biased region" description="Basic and acidic residues" evidence="1">
    <location>
        <begin position="429"/>
        <end position="440"/>
    </location>
</feature>
<dbReference type="Proteomes" id="UP000621500">
    <property type="component" value="Unassembled WGS sequence"/>
</dbReference>
<gene>
    <name evidence="4" type="ORF">Pma05_66720</name>
</gene>